<dbReference type="EMBL" id="CCBQ010000016">
    <property type="protein sequence ID" value="CDO92572.1"/>
    <property type="molecule type" value="Genomic_DNA"/>
</dbReference>
<comment type="caution">
    <text evidence="1">The sequence shown here is derived from an EMBL/GenBank/DDBJ whole genome shotgun (WGS) entry which is preliminary data.</text>
</comment>
<gene>
    <name evidence="1" type="ORF">KLDO_g889</name>
</gene>
<reference evidence="1 2" key="1">
    <citation type="submission" date="2014-03" db="EMBL/GenBank/DDBJ databases">
        <title>The genome of Kluyveromyces dobzhanskii.</title>
        <authorList>
            <person name="Nystedt B."/>
            <person name="Astrom S."/>
        </authorList>
    </citation>
    <scope>NUCLEOTIDE SEQUENCE [LARGE SCALE GENOMIC DNA]</scope>
    <source>
        <strain evidence="1 2">CBS 2104</strain>
    </source>
</reference>
<evidence type="ECO:0000313" key="2">
    <source>
        <dbReference type="Proteomes" id="UP000031516"/>
    </source>
</evidence>
<keyword evidence="2" id="KW-1185">Reference proteome</keyword>
<evidence type="ECO:0000313" key="1">
    <source>
        <dbReference type="EMBL" id="CDO92572.1"/>
    </source>
</evidence>
<protein>
    <submittedName>
        <fullName evidence="1">WGS project CCBQ000000000 data, contig 00012</fullName>
    </submittedName>
</protein>
<proteinExistence type="predicted"/>
<dbReference type="AlphaFoldDB" id="A0A0A8L2U6"/>
<organism evidence="1 2">
    <name type="scientific">Kluyveromyces dobzhanskii CBS 2104</name>
    <dbReference type="NCBI Taxonomy" id="1427455"/>
    <lineage>
        <taxon>Eukaryota</taxon>
        <taxon>Fungi</taxon>
        <taxon>Dikarya</taxon>
        <taxon>Ascomycota</taxon>
        <taxon>Saccharomycotina</taxon>
        <taxon>Saccharomycetes</taxon>
        <taxon>Saccharomycetales</taxon>
        <taxon>Saccharomycetaceae</taxon>
        <taxon>Kluyveromyces</taxon>
    </lineage>
</organism>
<sequence>MSMYKLNGLNMTHSTGSFLNSAPVELTSVKGYQDFIAKQKKLKKQVTTQLSEDKSVGYVLDDSEVLATVSGEARDYLLELSGEN</sequence>
<name>A0A0A8L2U6_9SACH</name>
<dbReference type="Proteomes" id="UP000031516">
    <property type="component" value="Unassembled WGS sequence"/>
</dbReference>
<accession>A0A0A8L2U6</accession>
<dbReference type="OrthoDB" id="3978317at2759"/>